<dbReference type="Pfam" id="PF01757">
    <property type="entry name" value="Acyl_transf_3"/>
    <property type="match status" value="1"/>
</dbReference>
<feature type="transmembrane region" description="Helical" evidence="2">
    <location>
        <begin position="264"/>
        <end position="281"/>
    </location>
</feature>
<dbReference type="InterPro" id="IPR050879">
    <property type="entry name" value="Acyltransferase_3"/>
</dbReference>
<feature type="transmembrane region" description="Helical" evidence="2">
    <location>
        <begin position="357"/>
        <end position="376"/>
    </location>
</feature>
<feature type="region of interest" description="Disordered" evidence="1">
    <location>
        <begin position="1"/>
        <end position="20"/>
    </location>
</feature>
<keyword evidence="2" id="KW-0812">Transmembrane</keyword>
<name>A0ABQ3Y5Q6_9ACTN</name>
<feature type="transmembrane region" description="Helical" evidence="2">
    <location>
        <begin position="51"/>
        <end position="71"/>
    </location>
</feature>
<feature type="transmembrane region" description="Helical" evidence="2">
    <location>
        <begin position="216"/>
        <end position="232"/>
    </location>
</feature>
<gene>
    <name evidence="4" type="ORF">Ade02nite_39590</name>
</gene>
<evidence type="ECO:0000313" key="5">
    <source>
        <dbReference type="Proteomes" id="UP000609879"/>
    </source>
</evidence>
<keyword evidence="5" id="KW-1185">Reference proteome</keyword>
<reference evidence="4 5" key="1">
    <citation type="submission" date="2021-01" db="EMBL/GenBank/DDBJ databases">
        <title>Whole genome shotgun sequence of Actinoplanes deccanensis NBRC 13994.</title>
        <authorList>
            <person name="Komaki H."/>
            <person name="Tamura T."/>
        </authorList>
    </citation>
    <scope>NUCLEOTIDE SEQUENCE [LARGE SCALE GENOMIC DNA]</scope>
    <source>
        <strain evidence="4 5">NBRC 13994</strain>
    </source>
</reference>
<accession>A0ABQ3Y5Q6</accession>
<comment type="caution">
    <text evidence="4">The sequence shown here is derived from an EMBL/GenBank/DDBJ whole genome shotgun (WGS) entry which is preliminary data.</text>
</comment>
<dbReference type="EMBL" id="BOMI01000075">
    <property type="protein sequence ID" value="GID75318.1"/>
    <property type="molecule type" value="Genomic_DNA"/>
</dbReference>
<feature type="transmembrane region" description="Helical" evidence="2">
    <location>
        <begin position="239"/>
        <end position="258"/>
    </location>
</feature>
<evidence type="ECO:0000313" key="4">
    <source>
        <dbReference type="EMBL" id="GID75318.1"/>
    </source>
</evidence>
<dbReference type="PANTHER" id="PTHR23028">
    <property type="entry name" value="ACETYLTRANSFERASE"/>
    <property type="match status" value="1"/>
</dbReference>
<organism evidence="4 5">
    <name type="scientific">Paractinoplanes deccanensis</name>
    <dbReference type="NCBI Taxonomy" id="113561"/>
    <lineage>
        <taxon>Bacteria</taxon>
        <taxon>Bacillati</taxon>
        <taxon>Actinomycetota</taxon>
        <taxon>Actinomycetes</taxon>
        <taxon>Micromonosporales</taxon>
        <taxon>Micromonosporaceae</taxon>
        <taxon>Paractinoplanes</taxon>
    </lineage>
</organism>
<feature type="transmembrane region" description="Helical" evidence="2">
    <location>
        <begin position="165"/>
        <end position="181"/>
    </location>
</feature>
<feature type="transmembrane region" description="Helical" evidence="2">
    <location>
        <begin position="188"/>
        <end position="210"/>
    </location>
</feature>
<feature type="region of interest" description="Disordered" evidence="1">
    <location>
        <begin position="385"/>
        <end position="407"/>
    </location>
</feature>
<feature type="transmembrane region" description="Helical" evidence="2">
    <location>
        <begin position="326"/>
        <end position="345"/>
    </location>
</feature>
<dbReference type="Proteomes" id="UP000609879">
    <property type="component" value="Unassembled WGS sequence"/>
</dbReference>
<protein>
    <recommendedName>
        <fullName evidence="3">Acyltransferase 3 domain-containing protein</fullName>
    </recommendedName>
</protein>
<feature type="domain" description="Acyltransferase 3" evidence="3">
    <location>
        <begin position="26"/>
        <end position="340"/>
    </location>
</feature>
<dbReference type="InterPro" id="IPR002656">
    <property type="entry name" value="Acyl_transf_3_dom"/>
</dbReference>
<evidence type="ECO:0000256" key="1">
    <source>
        <dbReference type="SAM" id="MobiDB-lite"/>
    </source>
</evidence>
<proteinExistence type="predicted"/>
<evidence type="ECO:0000256" key="2">
    <source>
        <dbReference type="SAM" id="Phobius"/>
    </source>
</evidence>
<keyword evidence="2" id="KW-0472">Membrane</keyword>
<dbReference type="RefSeq" id="WP_203765489.1">
    <property type="nucleotide sequence ID" value="NZ_BAAABO010000019.1"/>
</dbReference>
<feature type="transmembrane region" description="Helical" evidence="2">
    <location>
        <begin position="92"/>
        <end position="112"/>
    </location>
</feature>
<sequence>MTETRTGVSHPAAPAAAGSTPGFRPDIEGLRAVAVALVVLFHAGVPGVGGGYVGVDVFFVISGFLITSLMLREVAATGRISLLGFTARRCRRILPAAGAVLIAVVLASYHWLGFLRGDEIAEDASWAALFASNFRFASQGVDYLASQAAPSPVQHFWSLAVEEQFYLFWPAALVLLLWLGFRWALPYWLAGAVALSFAYSVWQSGTWAYFSPATRAWELGAGCLLALVAARLHLVPYRIAGAMAASGLALVVVAALTFDETTPFPGYAAALPVVGTVLVLAGRGDALLARRPLMWLGRLSFSLYLWHWPVLIIAEQAEGGPLGARQRALLVLLSLGLAVMTYVCVEDPIRRSGRLRRSHLLSLALALLLIAAPLAVARWKTSTSPAADVGRGEYQPRLGAPVTHAQD</sequence>
<feature type="transmembrane region" description="Helical" evidence="2">
    <location>
        <begin position="293"/>
        <end position="314"/>
    </location>
</feature>
<evidence type="ECO:0000259" key="3">
    <source>
        <dbReference type="Pfam" id="PF01757"/>
    </source>
</evidence>
<keyword evidence="2" id="KW-1133">Transmembrane helix</keyword>
<dbReference type="PANTHER" id="PTHR23028:SF53">
    <property type="entry name" value="ACYL_TRANSF_3 DOMAIN-CONTAINING PROTEIN"/>
    <property type="match status" value="1"/>
</dbReference>